<keyword evidence="2" id="KW-0813">Transport</keyword>
<dbReference type="GO" id="GO:0005254">
    <property type="term" value="F:chloride channel activity"/>
    <property type="evidence" value="ECO:0007669"/>
    <property type="project" value="UniProtKB-KW"/>
</dbReference>
<dbReference type="InterPro" id="IPR001807">
    <property type="entry name" value="ClC"/>
</dbReference>
<evidence type="ECO:0000256" key="6">
    <source>
        <dbReference type="ARBA" id="ARBA00023136"/>
    </source>
</evidence>
<comment type="caution">
    <text evidence="13">The sequence shown here is derived from an EMBL/GenBank/DDBJ whole genome shotgun (WGS) entry which is preliminary data.</text>
</comment>
<dbReference type="PANTHER" id="PTHR43427">
    <property type="entry name" value="CHLORIDE CHANNEL PROTEIN CLC-E"/>
    <property type="match status" value="1"/>
</dbReference>
<reference evidence="14" key="1">
    <citation type="submission" date="2018-09" db="EMBL/GenBank/DDBJ databases">
        <authorList>
            <person name="Livingstone P.G."/>
            <person name="Whitworth D.E."/>
        </authorList>
    </citation>
    <scope>NUCLEOTIDE SEQUENCE [LARGE SCALE GENOMIC DNA]</scope>
    <source>
        <strain evidence="14">CA043D</strain>
    </source>
</reference>
<dbReference type="Gene3D" id="1.10.3080.10">
    <property type="entry name" value="Clc chloride channel"/>
    <property type="match status" value="1"/>
</dbReference>
<keyword evidence="10" id="KW-0129">CBS domain</keyword>
<evidence type="ECO:0000256" key="4">
    <source>
        <dbReference type="ARBA" id="ARBA00022989"/>
    </source>
</evidence>
<keyword evidence="3 11" id="KW-0812">Transmembrane</keyword>
<evidence type="ECO:0000259" key="12">
    <source>
        <dbReference type="PROSITE" id="PS51371"/>
    </source>
</evidence>
<dbReference type="Pfam" id="PF00654">
    <property type="entry name" value="Voltage_CLC"/>
    <property type="match status" value="1"/>
</dbReference>
<dbReference type="InterPro" id="IPR014743">
    <property type="entry name" value="Cl-channel_core"/>
</dbReference>
<evidence type="ECO:0000256" key="2">
    <source>
        <dbReference type="ARBA" id="ARBA00022448"/>
    </source>
</evidence>
<keyword evidence="7" id="KW-0869">Chloride channel</keyword>
<feature type="transmembrane region" description="Helical" evidence="11">
    <location>
        <begin position="36"/>
        <end position="58"/>
    </location>
</feature>
<dbReference type="Proteomes" id="UP000268313">
    <property type="component" value="Unassembled WGS sequence"/>
</dbReference>
<feature type="domain" description="CBS" evidence="12">
    <location>
        <begin position="536"/>
        <end position="588"/>
    </location>
</feature>
<dbReference type="GO" id="GO:0034707">
    <property type="term" value="C:chloride channel complex"/>
    <property type="evidence" value="ECO:0007669"/>
    <property type="project" value="UniProtKB-KW"/>
</dbReference>
<dbReference type="InterPro" id="IPR046342">
    <property type="entry name" value="CBS_dom_sf"/>
</dbReference>
<feature type="transmembrane region" description="Helical" evidence="11">
    <location>
        <begin position="178"/>
        <end position="202"/>
    </location>
</feature>
<evidence type="ECO:0000256" key="1">
    <source>
        <dbReference type="ARBA" id="ARBA00004141"/>
    </source>
</evidence>
<feature type="transmembrane region" description="Helical" evidence="11">
    <location>
        <begin position="214"/>
        <end position="232"/>
    </location>
</feature>
<dbReference type="RefSeq" id="WP_120604178.1">
    <property type="nucleotide sequence ID" value="NZ_JABFJX010000155.1"/>
</dbReference>
<evidence type="ECO:0000256" key="7">
    <source>
        <dbReference type="ARBA" id="ARBA00023173"/>
    </source>
</evidence>
<feature type="transmembrane region" description="Helical" evidence="11">
    <location>
        <begin position="354"/>
        <end position="372"/>
    </location>
</feature>
<dbReference type="SUPFAM" id="SSF54631">
    <property type="entry name" value="CBS-domain pair"/>
    <property type="match status" value="1"/>
</dbReference>
<keyword evidence="8" id="KW-0868">Chloride</keyword>
<evidence type="ECO:0000313" key="14">
    <source>
        <dbReference type="Proteomes" id="UP000268313"/>
    </source>
</evidence>
<dbReference type="Pfam" id="PF00571">
    <property type="entry name" value="CBS"/>
    <property type="match status" value="1"/>
</dbReference>
<keyword evidence="14" id="KW-1185">Reference proteome</keyword>
<dbReference type="PROSITE" id="PS51371">
    <property type="entry name" value="CBS"/>
    <property type="match status" value="1"/>
</dbReference>
<evidence type="ECO:0000256" key="10">
    <source>
        <dbReference type="PROSITE-ProRule" id="PRU00703"/>
    </source>
</evidence>
<feature type="transmembrane region" description="Helical" evidence="11">
    <location>
        <begin position="290"/>
        <end position="311"/>
    </location>
</feature>
<dbReference type="PANTHER" id="PTHR43427:SF6">
    <property type="entry name" value="CHLORIDE CHANNEL PROTEIN CLC-E"/>
    <property type="match status" value="1"/>
</dbReference>
<evidence type="ECO:0000256" key="3">
    <source>
        <dbReference type="ARBA" id="ARBA00022692"/>
    </source>
</evidence>
<dbReference type="SUPFAM" id="SSF81340">
    <property type="entry name" value="Clc chloride channel"/>
    <property type="match status" value="1"/>
</dbReference>
<dbReference type="CDD" id="cd00400">
    <property type="entry name" value="Voltage_gated_ClC"/>
    <property type="match status" value="1"/>
</dbReference>
<accession>A0A3A8K046</accession>
<feature type="transmembrane region" description="Helical" evidence="11">
    <location>
        <begin position="323"/>
        <end position="348"/>
    </location>
</feature>
<dbReference type="InterPro" id="IPR000644">
    <property type="entry name" value="CBS_dom"/>
</dbReference>
<dbReference type="Gene3D" id="3.10.580.10">
    <property type="entry name" value="CBS-domain"/>
    <property type="match status" value="1"/>
</dbReference>
<gene>
    <name evidence="13" type="ORF">D7X32_19970</name>
</gene>
<dbReference type="CDD" id="cd02205">
    <property type="entry name" value="CBS_pair_SF"/>
    <property type="match status" value="1"/>
</dbReference>
<name>A0A3A8K046_9BACT</name>
<dbReference type="SMART" id="SM00116">
    <property type="entry name" value="CBS"/>
    <property type="match status" value="2"/>
</dbReference>
<sequence length="588" mass="61375">MPEPAAGAVHPDLRTGAPSPWLRRILRGLLGQERRFWVLVVGVGLISGLGAVALLAVLRFTQHLFWQSNTEHFLEGALASPGWRRFLVPVLGGALVTLVSLVVGQPLRGHGTAGIIESIWVKSGRLPFPRALLRGFVSIIAVALGAPLGREGALLQTGAASGSALSGWLRLGPGQARVLVACGASAGIASAYNVPIGAALFGLEVLLGSFALELFGPIVVSCVVATLVSRTLIADHPSYVIPHYALTHPRELVLALLLGVLVGGASALYVRGINFASDLLDKLPAWLTPFMPLVAMTVVGLTAIAGPYLMGNGYDSVNMALHGTLPLALLLILPLAKLAVTSLCAGAGVPGGLFTPSLFFGALLGGAFGMLVEHVLPGGAAPSGAYALLGMGAVLAGTTHASVSAVLMIFEMTGDYDLILPLMLAAVVAAVVSRRLEPESLYTSVLVKRDVRVPDSVPHWLREEGVRSLLSPATQRVPPSAPFDEVVVLLLEQPAGADLYVTDAEGRLLGVITLDALKGHLPDHSLLQATVAADVMDTGVQPITPDLSLAEVAARFGHTELERLPVVDGRRHLLGSLSKGDLLKRGRF</sequence>
<keyword evidence="9" id="KW-0407">Ion channel</keyword>
<evidence type="ECO:0000256" key="11">
    <source>
        <dbReference type="SAM" id="Phobius"/>
    </source>
</evidence>
<protein>
    <submittedName>
        <fullName evidence="13">CBS domain-containing protein</fullName>
    </submittedName>
</protein>
<feature type="transmembrane region" description="Helical" evidence="11">
    <location>
        <begin position="86"/>
        <end position="104"/>
    </location>
</feature>
<feature type="transmembrane region" description="Helical" evidence="11">
    <location>
        <begin position="384"/>
        <end position="410"/>
    </location>
</feature>
<dbReference type="EMBL" id="RAWE01000070">
    <property type="protein sequence ID" value="RKH01533.1"/>
    <property type="molecule type" value="Genomic_DNA"/>
</dbReference>
<evidence type="ECO:0000256" key="8">
    <source>
        <dbReference type="ARBA" id="ARBA00023214"/>
    </source>
</evidence>
<keyword evidence="4 11" id="KW-1133">Transmembrane helix</keyword>
<dbReference type="PRINTS" id="PR00762">
    <property type="entry name" value="CLCHANNEL"/>
</dbReference>
<proteinExistence type="predicted"/>
<dbReference type="AlphaFoldDB" id="A0A3A8K046"/>
<feature type="transmembrane region" description="Helical" evidence="11">
    <location>
        <begin position="252"/>
        <end position="270"/>
    </location>
</feature>
<evidence type="ECO:0000256" key="9">
    <source>
        <dbReference type="ARBA" id="ARBA00023303"/>
    </source>
</evidence>
<evidence type="ECO:0000256" key="5">
    <source>
        <dbReference type="ARBA" id="ARBA00023065"/>
    </source>
</evidence>
<comment type="subcellular location">
    <subcellularLocation>
        <location evidence="1">Membrane</location>
        <topology evidence="1">Multi-pass membrane protein</topology>
    </subcellularLocation>
</comment>
<keyword evidence="6 11" id="KW-0472">Membrane</keyword>
<evidence type="ECO:0000313" key="13">
    <source>
        <dbReference type="EMBL" id="RKH01533.1"/>
    </source>
</evidence>
<organism evidence="13 14">
    <name type="scientific">Corallococcus carmarthensis</name>
    <dbReference type="NCBI Taxonomy" id="2316728"/>
    <lineage>
        <taxon>Bacteria</taxon>
        <taxon>Pseudomonadati</taxon>
        <taxon>Myxococcota</taxon>
        <taxon>Myxococcia</taxon>
        <taxon>Myxococcales</taxon>
        <taxon>Cystobacterineae</taxon>
        <taxon>Myxococcaceae</taxon>
        <taxon>Corallococcus</taxon>
    </lineage>
</organism>
<keyword evidence="5" id="KW-0406">Ion transport</keyword>
<dbReference type="OrthoDB" id="9767361at2"/>
<dbReference type="InterPro" id="IPR050368">
    <property type="entry name" value="ClC-type_chloride_channel"/>
</dbReference>